<dbReference type="AlphaFoldDB" id="A0A8S9UK04"/>
<dbReference type="Proteomes" id="UP000704712">
    <property type="component" value="Unassembled WGS sequence"/>
</dbReference>
<dbReference type="EMBL" id="JAACNO010001405">
    <property type="protein sequence ID" value="KAF4140926.1"/>
    <property type="molecule type" value="Genomic_DNA"/>
</dbReference>
<reference evidence="1" key="1">
    <citation type="submission" date="2020-03" db="EMBL/GenBank/DDBJ databases">
        <title>Hybrid Assembly of Korean Phytophthora infestans isolates.</title>
        <authorList>
            <person name="Prokchorchik M."/>
            <person name="Lee Y."/>
            <person name="Seo J."/>
            <person name="Cho J.-H."/>
            <person name="Park Y.-E."/>
            <person name="Jang D.-C."/>
            <person name="Im J.-S."/>
            <person name="Choi J.-G."/>
            <person name="Park H.-J."/>
            <person name="Lee G.-B."/>
            <person name="Lee Y.-G."/>
            <person name="Hong S.-Y."/>
            <person name="Cho K."/>
            <person name="Sohn K.H."/>
        </authorList>
    </citation>
    <scope>NUCLEOTIDE SEQUENCE</scope>
    <source>
        <strain evidence="1">KR_2_A2</strain>
    </source>
</reference>
<feature type="non-terminal residue" evidence="1">
    <location>
        <position position="1"/>
    </location>
</feature>
<comment type="caution">
    <text evidence="1">The sequence shown here is derived from an EMBL/GenBank/DDBJ whole genome shotgun (WGS) entry which is preliminary data.</text>
</comment>
<sequence>MKMMSDSGFQCPPSVMSDLSSRSWDGHPLTLWNSLTCSWSQIPPSPPPPPHYETFIPAHGLAPSWTPCDGSTSSHGDSGANSAFGFVPWFGYQQVDLKSSPSDWLSSLFTAGPAGRKRQRFNKIHSIQAAGIITSMPTVIHRSRA</sequence>
<protein>
    <submittedName>
        <fullName evidence="1">Uncharacterized protein</fullName>
    </submittedName>
</protein>
<gene>
    <name evidence="1" type="ORF">GN958_ATG09774</name>
</gene>
<proteinExistence type="predicted"/>
<name>A0A8S9UK04_PHYIN</name>
<evidence type="ECO:0000313" key="2">
    <source>
        <dbReference type="Proteomes" id="UP000704712"/>
    </source>
</evidence>
<accession>A0A8S9UK04</accession>
<evidence type="ECO:0000313" key="1">
    <source>
        <dbReference type="EMBL" id="KAF4140926.1"/>
    </source>
</evidence>
<organism evidence="1 2">
    <name type="scientific">Phytophthora infestans</name>
    <name type="common">Potato late blight agent</name>
    <name type="synonym">Botrytis infestans</name>
    <dbReference type="NCBI Taxonomy" id="4787"/>
    <lineage>
        <taxon>Eukaryota</taxon>
        <taxon>Sar</taxon>
        <taxon>Stramenopiles</taxon>
        <taxon>Oomycota</taxon>
        <taxon>Peronosporomycetes</taxon>
        <taxon>Peronosporales</taxon>
        <taxon>Peronosporaceae</taxon>
        <taxon>Phytophthora</taxon>
    </lineage>
</organism>